<evidence type="ECO:0000313" key="2">
    <source>
        <dbReference type="EMBL" id="ODA33949.1"/>
    </source>
</evidence>
<dbReference type="Gene3D" id="3.40.630.30">
    <property type="match status" value="1"/>
</dbReference>
<proteinExistence type="predicted"/>
<keyword evidence="3" id="KW-1185">Reference proteome</keyword>
<feature type="domain" description="N-acetyltransferase" evidence="1">
    <location>
        <begin position="2"/>
        <end position="146"/>
    </location>
</feature>
<evidence type="ECO:0000313" key="3">
    <source>
        <dbReference type="Proteomes" id="UP000094936"/>
    </source>
</evidence>
<dbReference type="Proteomes" id="UP000094936">
    <property type="component" value="Unassembled WGS sequence"/>
</dbReference>
<accession>A0A1C3EL41</accession>
<organism evidence="2 3">
    <name type="scientific">Veronia pacifica</name>
    <dbReference type="NCBI Taxonomy" id="1080227"/>
    <lineage>
        <taxon>Bacteria</taxon>
        <taxon>Pseudomonadati</taxon>
        <taxon>Pseudomonadota</taxon>
        <taxon>Gammaproteobacteria</taxon>
        <taxon>Vibrionales</taxon>
        <taxon>Vibrionaceae</taxon>
        <taxon>Veronia</taxon>
    </lineage>
</organism>
<dbReference type="RefSeq" id="WP_068900943.1">
    <property type="nucleotide sequence ID" value="NZ_JBHUIF010000013.1"/>
</dbReference>
<protein>
    <submittedName>
        <fullName evidence="2">Acetyltransferase</fullName>
    </submittedName>
</protein>
<dbReference type="PROSITE" id="PS51186">
    <property type="entry name" value="GNAT"/>
    <property type="match status" value="1"/>
</dbReference>
<keyword evidence="2" id="KW-0808">Transferase</keyword>
<dbReference type="CDD" id="cd04301">
    <property type="entry name" value="NAT_SF"/>
    <property type="match status" value="1"/>
</dbReference>
<dbReference type="AlphaFoldDB" id="A0A1C3EL41"/>
<dbReference type="InterPro" id="IPR000182">
    <property type="entry name" value="GNAT_dom"/>
</dbReference>
<dbReference type="InterPro" id="IPR016181">
    <property type="entry name" value="Acyl_CoA_acyltransferase"/>
</dbReference>
<dbReference type="OrthoDB" id="6683715at2"/>
<name>A0A1C3EL41_9GAMM</name>
<dbReference type="GO" id="GO:0016747">
    <property type="term" value="F:acyltransferase activity, transferring groups other than amino-acyl groups"/>
    <property type="evidence" value="ECO:0007669"/>
    <property type="project" value="InterPro"/>
</dbReference>
<comment type="caution">
    <text evidence="2">The sequence shown here is derived from an EMBL/GenBank/DDBJ whole genome shotgun (WGS) entry which is preliminary data.</text>
</comment>
<reference evidence="2 3" key="1">
    <citation type="submission" date="2016-05" db="EMBL/GenBank/DDBJ databases">
        <title>Genomic Taxonomy of the Vibrionaceae.</title>
        <authorList>
            <person name="Gomez-Gil B."/>
            <person name="Enciso-Ibarra J."/>
        </authorList>
    </citation>
    <scope>NUCLEOTIDE SEQUENCE [LARGE SCALE GENOMIC DNA]</scope>
    <source>
        <strain evidence="2 3">CAIM 1920</strain>
    </source>
</reference>
<gene>
    <name evidence="2" type="ORF">A8L45_07815</name>
</gene>
<dbReference type="EMBL" id="LYBM01000011">
    <property type="protein sequence ID" value="ODA33949.1"/>
    <property type="molecule type" value="Genomic_DNA"/>
</dbReference>
<dbReference type="SUPFAM" id="SSF55729">
    <property type="entry name" value="Acyl-CoA N-acyltransferases (Nat)"/>
    <property type="match status" value="1"/>
</dbReference>
<sequence>MEIVHEITLTKEQHESIKLLRNQSFPDHQSDYSYFKQRPHMRALQYEGDNLIGYLGLDYRAVKVGDEVYNVLGIIDFCVDQRYRGKGIGSLMLSDVSAFAEGTDVDFIILISELGRFYEQRGYTKVESLHSWLRIHQHTNYGVAVDHVDELFVKPVSGKSWSAGHVDWLGYMY</sequence>
<evidence type="ECO:0000259" key="1">
    <source>
        <dbReference type="PROSITE" id="PS51186"/>
    </source>
</evidence>
<dbReference type="Pfam" id="PF00583">
    <property type="entry name" value="Acetyltransf_1"/>
    <property type="match status" value="1"/>
</dbReference>